<feature type="compositionally biased region" description="Low complexity" evidence="1">
    <location>
        <begin position="97"/>
        <end position="108"/>
    </location>
</feature>
<accession>A0A2L0F979</accession>
<sequence>MRDIMQLRAVWPFWSPRGRFRGWEATPVSGESGAAARPHVRTGGGVLQEAAAVQSSSLALLRGRPAPERVLGASKPSPSSLALLRGRPAPERVLGGRPALPSSLSEAPSPRRPPFARSRGDARGWRRASPRPTVRWTNTAATRTAGGWALGVFVNQLVGEHSRRVAACAPAQHNRVDPSSSGGGCGLGRAAGPAEPYRAIRSWSRGCPPMVPRRAVLAAGAGASATSCGSMRVSASASSSLIAQATARRRARGRLGRAINAVRRPARGRHSARSPLPAHGAALGRACSRHRAAREVWPLARLSRRHGQVAGASRPTSAGAGRQRRWCTLWTVRPQASVVFSFIPFDADGVIRRMARVATLLACFGRRKKRR</sequence>
<dbReference type="EMBL" id="CP012673">
    <property type="protein sequence ID" value="AUX48071.1"/>
    <property type="molecule type" value="Genomic_DNA"/>
</dbReference>
<organism evidence="2 3">
    <name type="scientific">Sorangium cellulosum</name>
    <name type="common">Polyangium cellulosum</name>
    <dbReference type="NCBI Taxonomy" id="56"/>
    <lineage>
        <taxon>Bacteria</taxon>
        <taxon>Pseudomonadati</taxon>
        <taxon>Myxococcota</taxon>
        <taxon>Polyangia</taxon>
        <taxon>Polyangiales</taxon>
        <taxon>Polyangiaceae</taxon>
        <taxon>Sorangium</taxon>
    </lineage>
</organism>
<evidence type="ECO:0000313" key="3">
    <source>
        <dbReference type="Proteomes" id="UP000238348"/>
    </source>
</evidence>
<dbReference type="Proteomes" id="UP000238348">
    <property type="component" value="Chromosome"/>
</dbReference>
<reference evidence="2 3" key="1">
    <citation type="submission" date="2015-09" db="EMBL/GenBank/DDBJ databases">
        <title>Sorangium comparison.</title>
        <authorList>
            <person name="Zaburannyi N."/>
            <person name="Bunk B."/>
            <person name="Overmann J."/>
            <person name="Mueller R."/>
        </authorList>
    </citation>
    <scope>NUCLEOTIDE SEQUENCE [LARGE SCALE GENOMIC DNA]</scope>
    <source>
        <strain evidence="2 3">So ce26</strain>
    </source>
</reference>
<dbReference type="AlphaFoldDB" id="A0A2L0F979"/>
<name>A0A2L0F979_SORCE</name>
<protein>
    <submittedName>
        <fullName evidence="2">Uncharacterized protein</fullName>
    </submittedName>
</protein>
<feature type="region of interest" description="Disordered" evidence="1">
    <location>
        <begin position="68"/>
        <end position="132"/>
    </location>
</feature>
<gene>
    <name evidence="2" type="ORF">SOCE26_095980</name>
</gene>
<evidence type="ECO:0000256" key="1">
    <source>
        <dbReference type="SAM" id="MobiDB-lite"/>
    </source>
</evidence>
<evidence type="ECO:0000313" key="2">
    <source>
        <dbReference type="EMBL" id="AUX48071.1"/>
    </source>
</evidence>
<proteinExistence type="predicted"/>
<feature type="compositionally biased region" description="Low complexity" evidence="1">
    <location>
        <begin position="71"/>
        <end position="84"/>
    </location>
</feature>